<organism evidence="1">
    <name type="scientific">Blautia hansenii</name>
    <name type="common">Ruminococcus hansenii</name>
    <dbReference type="NCBI Taxonomy" id="1322"/>
    <lineage>
        <taxon>Bacteria</taxon>
        <taxon>Bacillati</taxon>
        <taxon>Bacillota</taxon>
        <taxon>Clostridia</taxon>
        <taxon>Lachnospirales</taxon>
        <taxon>Lachnospiraceae</taxon>
        <taxon>Blautia</taxon>
    </lineage>
</organism>
<dbReference type="RefSeq" id="WP_156342549.1">
    <property type="nucleotide sequence ID" value="NZ_CACRSY010000014.1"/>
</dbReference>
<reference evidence="1" key="1">
    <citation type="submission" date="2019-11" db="EMBL/GenBank/DDBJ databases">
        <authorList>
            <person name="Feng L."/>
        </authorList>
    </citation>
    <scope>NUCLEOTIDE SEQUENCE</scope>
    <source>
        <strain evidence="1">BhanseniiLFYP23</strain>
    </source>
</reference>
<name>A0A6N2URM6_BLAHA</name>
<proteinExistence type="predicted"/>
<protein>
    <submittedName>
        <fullName evidence="1">Uncharacterized protein</fullName>
    </submittedName>
</protein>
<accession>A0A6N2URM6</accession>
<dbReference type="AlphaFoldDB" id="A0A6N2URM6"/>
<evidence type="ECO:0000313" key="1">
    <source>
        <dbReference type="EMBL" id="VYT20398.1"/>
    </source>
</evidence>
<gene>
    <name evidence="1" type="ORF">BHLFYP23_00600</name>
</gene>
<sequence>MENNVVIISAAEYEQLVRDSEKVRILTQAILDKANIGNYWSKCILGLQEEE</sequence>
<dbReference type="EMBL" id="CACRSY010000014">
    <property type="protein sequence ID" value="VYT20398.1"/>
    <property type="molecule type" value="Genomic_DNA"/>
</dbReference>